<dbReference type="PANTHER" id="PTHR24287:SF17">
    <property type="entry name" value="P450, PUTATIVE (EUROFUNG)-RELATED"/>
    <property type="match status" value="1"/>
</dbReference>
<dbReference type="InterPro" id="IPR002401">
    <property type="entry name" value="Cyt_P450_E_grp-I"/>
</dbReference>
<sequence>MALVVWLLGIPVVLVLQLLFDHFRRRVAISDAAKRYGAADPPSLPSKDPVFGSDNVRFMMQQMAKDRRIKSIYEQLHTYGFTFQSWPFGKRVVSTVDPRNIQFVFATEAENFGVGPQRENAQSPMTGKGLITSDDPMWSKMRPLIRPTFTRTQINDKDVFNVHVTRFLNLLPTDGSKVNLRPLFERLILDASSEFIFGETFGSQLSDCKLDAQRFIDSFNYAQKGVGKRVMFGKMSFLIHDPKFWESCHFVQDYTRHHVDQALRQRKKAREAGLSEDDPVNGKYILVHELAKETDDRDVLCSQLLNVFFAGRDTPAVALTNIFFSLARNPGVWMKIREEVEGLEPDDLTFEKLKSLRYMQHAINEGMRLYPPVANNSRVCLKTTRLPTGGGADGRSPICVFPGDTISMSFFTLHRRADLYDDPEEFKPERWQTIRPTWEFLPFGGGARHCPAQQLALFWVAYVLVRMALKFKELKNMDLVDGFVEDLKLNMESKNGAKVSLVCA</sequence>
<evidence type="ECO:0000313" key="10">
    <source>
        <dbReference type="Proteomes" id="UP000799770"/>
    </source>
</evidence>
<evidence type="ECO:0000256" key="2">
    <source>
        <dbReference type="ARBA" id="ARBA00010617"/>
    </source>
</evidence>
<dbReference type="PANTHER" id="PTHR24287">
    <property type="entry name" value="P450, PUTATIVE (EUROFUNG)-RELATED"/>
    <property type="match status" value="1"/>
</dbReference>
<keyword evidence="6 8" id="KW-0503">Monooxygenase</keyword>
<keyword evidence="5 7" id="KW-0408">Iron</keyword>
<dbReference type="PROSITE" id="PS00086">
    <property type="entry name" value="CYTOCHROME_P450"/>
    <property type="match status" value="1"/>
</dbReference>
<dbReference type="GO" id="GO:0016705">
    <property type="term" value="F:oxidoreductase activity, acting on paired donors, with incorporation or reduction of molecular oxygen"/>
    <property type="evidence" value="ECO:0007669"/>
    <property type="project" value="InterPro"/>
</dbReference>
<evidence type="ECO:0000313" key="9">
    <source>
        <dbReference type="EMBL" id="KAF2123206.1"/>
    </source>
</evidence>
<comment type="similarity">
    <text evidence="2 8">Belongs to the cytochrome P450 family.</text>
</comment>
<dbReference type="AlphaFoldDB" id="A0A6A5ZV82"/>
<dbReference type="GO" id="GO:0020037">
    <property type="term" value="F:heme binding"/>
    <property type="evidence" value="ECO:0007669"/>
    <property type="project" value="InterPro"/>
</dbReference>
<dbReference type="GO" id="GO:0005506">
    <property type="term" value="F:iron ion binding"/>
    <property type="evidence" value="ECO:0007669"/>
    <property type="project" value="InterPro"/>
</dbReference>
<keyword evidence="10" id="KW-1185">Reference proteome</keyword>
<reference evidence="9" key="1">
    <citation type="journal article" date="2020" name="Stud. Mycol.">
        <title>101 Dothideomycetes genomes: a test case for predicting lifestyles and emergence of pathogens.</title>
        <authorList>
            <person name="Haridas S."/>
            <person name="Albert R."/>
            <person name="Binder M."/>
            <person name="Bloem J."/>
            <person name="Labutti K."/>
            <person name="Salamov A."/>
            <person name="Andreopoulos B."/>
            <person name="Baker S."/>
            <person name="Barry K."/>
            <person name="Bills G."/>
            <person name="Bluhm B."/>
            <person name="Cannon C."/>
            <person name="Castanera R."/>
            <person name="Culley D."/>
            <person name="Daum C."/>
            <person name="Ezra D."/>
            <person name="Gonzalez J."/>
            <person name="Henrissat B."/>
            <person name="Kuo A."/>
            <person name="Liang C."/>
            <person name="Lipzen A."/>
            <person name="Lutzoni F."/>
            <person name="Magnuson J."/>
            <person name="Mondo S."/>
            <person name="Nolan M."/>
            <person name="Ohm R."/>
            <person name="Pangilinan J."/>
            <person name="Park H.-J."/>
            <person name="Ramirez L."/>
            <person name="Alfaro M."/>
            <person name="Sun H."/>
            <person name="Tritt A."/>
            <person name="Yoshinaga Y."/>
            <person name="Zwiers L.-H."/>
            <person name="Turgeon B."/>
            <person name="Goodwin S."/>
            <person name="Spatafora J."/>
            <person name="Crous P."/>
            <person name="Grigoriev I."/>
        </authorList>
    </citation>
    <scope>NUCLEOTIDE SEQUENCE</scope>
    <source>
        <strain evidence="9">CBS 627.86</strain>
    </source>
</reference>
<evidence type="ECO:0000256" key="3">
    <source>
        <dbReference type="ARBA" id="ARBA00022723"/>
    </source>
</evidence>
<comment type="cofactor">
    <cofactor evidence="1 7">
        <name>heme</name>
        <dbReference type="ChEBI" id="CHEBI:30413"/>
    </cofactor>
</comment>
<dbReference type="InterPro" id="IPR047146">
    <property type="entry name" value="Cyt_P450_E_CYP52_fungi"/>
</dbReference>
<dbReference type="InterPro" id="IPR001128">
    <property type="entry name" value="Cyt_P450"/>
</dbReference>
<keyword evidence="7 8" id="KW-0349">Heme</keyword>
<proteinExistence type="inferred from homology"/>
<name>A0A6A5ZV82_9PLEO</name>
<protein>
    <submittedName>
        <fullName evidence="9">N-alkane-inducible cytochrome P450</fullName>
    </submittedName>
</protein>
<dbReference type="InterPro" id="IPR017972">
    <property type="entry name" value="Cyt_P450_CS"/>
</dbReference>
<evidence type="ECO:0000256" key="1">
    <source>
        <dbReference type="ARBA" id="ARBA00001971"/>
    </source>
</evidence>
<dbReference type="OrthoDB" id="1470350at2759"/>
<dbReference type="Proteomes" id="UP000799770">
    <property type="component" value="Unassembled WGS sequence"/>
</dbReference>
<dbReference type="Gene3D" id="1.10.630.10">
    <property type="entry name" value="Cytochrome P450"/>
    <property type="match status" value="1"/>
</dbReference>
<dbReference type="PRINTS" id="PR00385">
    <property type="entry name" value="P450"/>
</dbReference>
<dbReference type="PRINTS" id="PR00463">
    <property type="entry name" value="EP450I"/>
</dbReference>
<evidence type="ECO:0000256" key="4">
    <source>
        <dbReference type="ARBA" id="ARBA00023002"/>
    </source>
</evidence>
<dbReference type="SUPFAM" id="SSF48264">
    <property type="entry name" value="Cytochrome P450"/>
    <property type="match status" value="1"/>
</dbReference>
<evidence type="ECO:0000256" key="5">
    <source>
        <dbReference type="ARBA" id="ARBA00023004"/>
    </source>
</evidence>
<dbReference type="GO" id="GO:0004497">
    <property type="term" value="F:monooxygenase activity"/>
    <property type="evidence" value="ECO:0007669"/>
    <property type="project" value="UniProtKB-KW"/>
</dbReference>
<evidence type="ECO:0000256" key="7">
    <source>
        <dbReference type="PIRSR" id="PIRSR602401-1"/>
    </source>
</evidence>
<keyword evidence="4 8" id="KW-0560">Oxidoreductase</keyword>
<dbReference type="Pfam" id="PF00067">
    <property type="entry name" value="p450"/>
    <property type="match status" value="1"/>
</dbReference>
<keyword evidence="3 7" id="KW-0479">Metal-binding</keyword>
<accession>A0A6A5ZV82</accession>
<evidence type="ECO:0000256" key="6">
    <source>
        <dbReference type="ARBA" id="ARBA00023033"/>
    </source>
</evidence>
<dbReference type="InterPro" id="IPR036396">
    <property type="entry name" value="Cyt_P450_sf"/>
</dbReference>
<evidence type="ECO:0000256" key="8">
    <source>
        <dbReference type="RuleBase" id="RU000461"/>
    </source>
</evidence>
<feature type="binding site" description="axial binding residue" evidence="7">
    <location>
        <position position="450"/>
    </location>
    <ligand>
        <name>heme</name>
        <dbReference type="ChEBI" id="CHEBI:30413"/>
    </ligand>
    <ligandPart>
        <name>Fe</name>
        <dbReference type="ChEBI" id="CHEBI:18248"/>
    </ligandPart>
</feature>
<dbReference type="EMBL" id="ML977310">
    <property type="protein sequence ID" value="KAF2123206.1"/>
    <property type="molecule type" value="Genomic_DNA"/>
</dbReference>
<organism evidence="9 10">
    <name type="scientific">Lophiotrema nucula</name>
    <dbReference type="NCBI Taxonomy" id="690887"/>
    <lineage>
        <taxon>Eukaryota</taxon>
        <taxon>Fungi</taxon>
        <taxon>Dikarya</taxon>
        <taxon>Ascomycota</taxon>
        <taxon>Pezizomycotina</taxon>
        <taxon>Dothideomycetes</taxon>
        <taxon>Pleosporomycetidae</taxon>
        <taxon>Pleosporales</taxon>
        <taxon>Lophiotremataceae</taxon>
        <taxon>Lophiotrema</taxon>
    </lineage>
</organism>
<dbReference type="CDD" id="cd11063">
    <property type="entry name" value="CYP52"/>
    <property type="match status" value="1"/>
</dbReference>
<gene>
    <name evidence="9" type="ORF">BDV96DRAFT_562104</name>
</gene>